<sequence>MVAATEVADSAATAIAKADAISEQKLYKITLARSTIGMPPDTRRNTEALGLFKRGMVVYRPVCNEIAGMILKIKELVKLELVDEPEQIHKPATKGYTIVRRTKRSQPALVTTEK</sequence>
<organism evidence="1 2">
    <name type="scientific">Spiromyces aspiralis</name>
    <dbReference type="NCBI Taxonomy" id="68401"/>
    <lineage>
        <taxon>Eukaryota</taxon>
        <taxon>Fungi</taxon>
        <taxon>Fungi incertae sedis</taxon>
        <taxon>Zoopagomycota</taxon>
        <taxon>Kickxellomycotina</taxon>
        <taxon>Kickxellomycetes</taxon>
        <taxon>Kickxellales</taxon>
        <taxon>Kickxellaceae</taxon>
        <taxon>Spiromyces</taxon>
    </lineage>
</organism>
<reference evidence="1" key="1">
    <citation type="submission" date="2022-06" db="EMBL/GenBank/DDBJ databases">
        <title>Phylogenomic reconstructions and comparative analyses of Kickxellomycotina fungi.</title>
        <authorList>
            <person name="Reynolds N.K."/>
            <person name="Stajich J.E."/>
            <person name="Barry K."/>
            <person name="Grigoriev I.V."/>
            <person name="Crous P."/>
            <person name="Smith M.E."/>
        </authorList>
    </citation>
    <scope>NUCLEOTIDE SEQUENCE</scope>
    <source>
        <strain evidence="1">RSA 2271</strain>
    </source>
</reference>
<evidence type="ECO:0000313" key="1">
    <source>
        <dbReference type="EMBL" id="KAJ1675763.1"/>
    </source>
</evidence>
<dbReference type="EMBL" id="JAMZIH010005182">
    <property type="protein sequence ID" value="KAJ1675763.1"/>
    <property type="molecule type" value="Genomic_DNA"/>
</dbReference>
<proteinExistence type="predicted"/>
<evidence type="ECO:0000313" key="2">
    <source>
        <dbReference type="Proteomes" id="UP001145114"/>
    </source>
</evidence>
<name>A0ACC1HGR2_9FUNG</name>
<comment type="caution">
    <text evidence="1">The sequence shown here is derived from an EMBL/GenBank/DDBJ whole genome shotgun (WGS) entry which is preliminary data.</text>
</comment>
<protein>
    <submittedName>
        <fullName evidence="1">Uncharacterized protein</fullName>
    </submittedName>
</protein>
<dbReference type="Proteomes" id="UP001145114">
    <property type="component" value="Unassembled WGS sequence"/>
</dbReference>
<accession>A0ACC1HGR2</accession>
<keyword evidence="2" id="KW-1185">Reference proteome</keyword>
<gene>
    <name evidence="1" type="ORF">EV182_000640</name>
</gene>